<keyword evidence="3" id="KW-1185">Reference proteome</keyword>
<dbReference type="KEGG" id="gog:C1280_08220"/>
<sequence>MAKKKAAEPTVETPAEETAPAEKITQRVAVQKALDEGNELPVDGVPYVKEKFGITLSNQAFSTIKSKITTAGKKAKSTAKAPVAVPAAARTTSPANGTIGVAGQVEAIKALCDKLGADQVITIAKLFTK</sequence>
<dbReference type="RefSeq" id="WP_010033273.1">
    <property type="nucleotide sequence ID" value="NZ_CP025958.1"/>
</dbReference>
<reference evidence="2 3" key="1">
    <citation type="submission" date="2018-01" db="EMBL/GenBank/DDBJ databases">
        <title>G. obscuriglobus.</title>
        <authorList>
            <person name="Franke J."/>
            <person name="Blomberg W."/>
            <person name="Selmecki A."/>
        </authorList>
    </citation>
    <scope>NUCLEOTIDE SEQUENCE [LARGE SCALE GENOMIC DNA]</scope>
    <source>
        <strain evidence="2 3">DSM 5831</strain>
    </source>
</reference>
<dbReference type="EMBL" id="CP025958">
    <property type="protein sequence ID" value="AWM37005.1"/>
    <property type="molecule type" value="Genomic_DNA"/>
</dbReference>
<protein>
    <submittedName>
        <fullName evidence="2">Uncharacterized protein</fullName>
    </submittedName>
</protein>
<name>A0A2Z3H1J8_9BACT</name>
<evidence type="ECO:0000256" key="1">
    <source>
        <dbReference type="SAM" id="MobiDB-lite"/>
    </source>
</evidence>
<accession>A0A2Z3H1J8</accession>
<organism evidence="2 3">
    <name type="scientific">Gemmata obscuriglobus</name>
    <dbReference type="NCBI Taxonomy" id="114"/>
    <lineage>
        <taxon>Bacteria</taxon>
        <taxon>Pseudomonadati</taxon>
        <taxon>Planctomycetota</taxon>
        <taxon>Planctomycetia</taxon>
        <taxon>Gemmatales</taxon>
        <taxon>Gemmataceae</taxon>
        <taxon>Gemmata</taxon>
    </lineage>
</organism>
<evidence type="ECO:0000313" key="3">
    <source>
        <dbReference type="Proteomes" id="UP000245802"/>
    </source>
</evidence>
<dbReference type="OrthoDB" id="303236at2"/>
<feature type="region of interest" description="Disordered" evidence="1">
    <location>
        <begin position="1"/>
        <end position="24"/>
    </location>
</feature>
<evidence type="ECO:0000313" key="2">
    <source>
        <dbReference type="EMBL" id="AWM37005.1"/>
    </source>
</evidence>
<dbReference type="AlphaFoldDB" id="A0A2Z3H1J8"/>
<feature type="compositionally biased region" description="Low complexity" evidence="1">
    <location>
        <begin position="8"/>
        <end position="22"/>
    </location>
</feature>
<gene>
    <name evidence="2" type="ORF">C1280_08220</name>
</gene>
<proteinExistence type="predicted"/>
<dbReference type="Proteomes" id="UP000245802">
    <property type="component" value="Chromosome"/>
</dbReference>